<dbReference type="AlphaFoldDB" id="A0A0C9SMI1"/>
<name>A0A0C9SMI1_PAXIN</name>
<evidence type="ECO:0000313" key="1">
    <source>
        <dbReference type="EMBL" id="KIJ06214.1"/>
    </source>
</evidence>
<sequence length="174" mass="19314">MVKHLTGESALAFLLVHDPEEAQHLGLLIPLKSKHAGQEVDFELVSDFQAYLTVKTTSEDPLEQDITVKVSDIELDFKHTGGFDYPNEFPYPLLDCDHVEGTLYTIGEPPTAGGSFFNAQQFPQYPPVPGKVQGNSLAGRVLIDFWDGERITGVFKTNEENFVSGGTGEWLERE</sequence>
<reference evidence="2" key="2">
    <citation type="submission" date="2015-01" db="EMBL/GenBank/DDBJ databases">
        <title>Evolutionary Origins and Diversification of the Mycorrhizal Mutualists.</title>
        <authorList>
            <consortium name="DOE Joint Genome Institute"/>
            <consortium name="Mycorrhizal Genomics Consortium"/>
            <person name="Kohler A."/>
            <person name="Kuo A."/>
            <person name="Nagy L.G."/>
            <person name="Floudas D."/>
            <person name="Copeland A."/>
            <person name="Barry K.W."/>
            <person name="Cichocki N."/>
            <person name="Veneault-Fourrey C."/>
            <person name="LaButti K."/>
            <person name="Lindquist E.A."/>
            <person name="Lipzen A."/>
            <person name="Lundell T."/>
            <person name="Morin E."/>
            <person name="Murat C."/>
            <person name="Riley R."/>
            <person name="Ohm R."/>
            <person name="Sun H."/>
            <person name="Tunlid A."/>
            <person name="Henrissat B."/>
            <person name="Grigoriev I.V."/>
            <person name="Hibbett D.S."/>
            <person name="Martin F."/>
        </authorList>
    </citation>
    <scope>NUCLEOTIDE SEQUENCE [LARGE SCALE GENOMIC DNA]</scope>
    <source>
        <strain evidence="2">ATCC 200175</strain>
    </source>
</reference>
<dbReference type="HOGENOM" id="CLU_121064_0_0_1"/>
<evidence type="ECO:0000313" key="2">
    <source>
        <dbReference type="Proteomes" id="UP000053647"/>
    </source>
</evidence>
<dbReference type="OrthoDB" id="2906736at2759"/>
<organism evidence="1 2">
    <name type="scientific">Paxillus involutus ATCC 200175</name>
    <dbReference type="NCBI Taxonomy" id="664439"/>
    <lineage>
        <taxon>Eukaryota</taxon>
        <taxon>Fungi</taxon>
        <taxon>Dikarya</taxon>
        <taxon>Basidiomycota</taxon>
        <taxon>Agaricomycotina</taxon>
        <taxon>Agaricomycetes</taxon>
        <taxon>Agaricomycetidae</taxon>
        <taxon>Boletales</taxon>
        <taxon>Paxilineae</taxon>
        <taxon>Paxillaceae</taxon>
        <taxon>Paxillus</taxon>
    </lineage>
</organism>
<reference evidence="1 2" key="1">
    <citation type="submission" date="2014-06" db="EMBL/GenBank/DDBJ databases">
        <authorList>
            <consortium name="DOE Joint Genome Institute"/>
            <person name="Kuo A."/>
            <person name="Kohler A."/>
            <person name="Nagy L.G."/>
            <person name="Floudas D."/>
            <person name="Copeland A."/>
            <person name="Barry K.W."/>
            <person name="Cichocki N."/>
            <person name="Veneault-Fourrey C."/>
            <person name="LaButti K."/>
            <person name="Lindquist E.A."/>
            <person name="Lipzen A."/>
            <person name="Lundell T."/>
            <person name="Morin E."/>
            <person name="Murat C."/>
            <person name="Sun H."/>
            <person name="Tunlid A."/>
            <person name="Henrissat B."/>
            <person name="Grigoriev I.V."/>
            <person name="Hibbett D.S."/>
            <person name="Martin F."/>
            <person name="Nordberg H.P."/>
            <person name="Cantor M.N."/>
            <person name="Hua S.X."/>
        </authorList>
    </citation>
    <scope>NUCLEOTIDE SEQUENCE [LARGE SCALE GENOMIC DNA]</scope>
    <source>
        <strain evidence="1 2">ATCC 200175</strain>
    </source>
</reference>
<protein>
    <submittedName>
        <fullName evidence="1">Uncharacterized protein</fullName>
    </submittedName>
</protein>
<proteinExistence type="predicted"/>
<accession>A0A0C9SMI1</accession>
<gene>
    <name evidence="1" type="ORF">PAXINDRAFT_20580</name>
</gene>
<dbReference type="Proteomes" id="UP000053647">
    <property type="component" value="Unassembled WGS sequence"/>
</dbReference>
<dbReference type="EMBL" id="KN820445">
    <property type="protein sequence ID" value="KIJ06214.1"/>
    <property type="molecule type" value="Genomic_DNA"/>
</dbReference>
<keyword evidence="2" id="KW-1185">Reference proteome</keyword>